<dbReference type="GO" id="GO:0016491">
    <property type="term" value="F:oxidoreductase activity"/>
    <property type="evidence" value="ECO:0007669"/>
    <property type="project" value="UniProtKB-KW"/>
</dbReference>
<evidence type="ECO:0000313" key="2">
    <source>
        <dbReference type="Proteomes" id="UP000003706"/>
    </source>
</evidence>
<gene>
    <name evidence="1" type="ORF">MetfoDRAFT_0166</name>
</gene>
<keyword evidence="1" id="KW-0560">Oxidoreductase</keyword>
<keyword evidence="2" id="KW-1185">Reference proteome</keyword>
<dbReference type="AlphaFoldDB" id="H1KWJ3"/>
<dbReference type="Proteomes" id="UP000003706">
    <property type="component" value="Unassembled WGS sequence"/>
</dbReference>
<dbReference type="SUPFAM" id="SSF53706">
    <property type="entry name" value="Formate dehydrogenase/DMSO reductase, domains 1-3"/>
    <property type="match status" value="1"/>
</dbReference>
<organism evidence="1 2">
    <name type="scientific">Methanotorris formicicus Mc-S-70</name>
    <dbReference type="NCBI Taxonomy" id="647171"/>
    <lineage>
        <taxon>Archaea</taxon>
        <taxon>Methanobacteriati</taxon>
        <taxon>Methanobacteriota</taxon>
        <taxon>Methanomada group</taxon>
        <taxon>Methanococci</taxon>
        <taxon>Methanococcales</taxon>
        <taxon>Methanocaldococcaceae</taxon>
        <taxon>Methanotorris</taxon>
    </lineage>
</organism>
<proteinExistence type="predicted"/>
<dbReference type="EC" id="1.2.99.5" evidence="1"/>
<dbReference type="EMBL" id="AGJL01000002">
    <property type="protein sequence ID" value="EHP89570.1"/>
    <property type="molecule type" value="Genomic_DNA"/>
</dbReference>
<evidence type="ECO:0000313" key="1">
    <source>
        <dbReference type="EMBL" id="EHP89570.1"/>
    </source>
</evidence>
<name>H1KWJ3_9EURY</name>
<sequence length="122" mass="13707">MDMVEVIKNVVCPFCGTLCDDLEILVEDGHIVGTRNACRIGNAKFMHFEGAVRYTEPLMRENKKDEFKKVDYETAIEETARLLVEAKLPLIYGWSATECHSHQYGIKLAEKVGAIIDNTASV</sequence>
<comment type="caution">
    <text evidence="1">The sequence shown here is derived from an EMBL/GenBank/DDBJ whole genome shotgun (WGS) entry which is preliminary data.</text>
</comment>
<accession>H1KWJ3</accession>
<protein>
    <submittedName>
        <fullName evidence="1">Formylmethanofuran dehydrogenase</fullName>
        <ecNumber evidence="1">1.2.99.5</ecNumber>
    </submittedName>
</protein>
<dbReference type="STRING" id="647171.MetfoDRAFT_0166"/>
<reference evidence="1 2" key="1">
    <citation type="submission" date="2011-09" db="EMBL/GenBank/DDBJ databases">
        <title>The draft genome of Methanotorris formicicus Mc-S-70.</title>
        <authorList>
            <consortium name="US DOE Joint Genome Institute (JGI-PGF)"/>
            <person name="Lucas S."/>
            <person name="Han J."/>
            <person name="Lapidus A."/>
            <person name="Cheng J.-F."/>
            <person name="Goodwin L."/>
            <person name="Pitluck S."/>
            <person name="Peters L."/>
            <person name="Land M.L."/>
            <person name="Hauser L."/>
            <person name="Sieprawska-Lupa M."/>
            <person name="Takai K."/>
            <person name="Miyazaki J."/>
            <person name="Whitman W."/>
            <person name="Woyke T.J."/>
        </authorList>
    </citation>
    <scope>NUCLEOTIDE SEQUENCE [LARGE SCALE GENOMIC DNA]</scope>
    <source>
        <strain evidence="1 2">Mc-S-70</strain>
    </source>
</reference>